<evidence type="ECO:0000256" key="1">
    <source>
        <dbReference type="ARBA" id="ARBA00022527"/>
    </source>
</evidence>
<organism evidence="3 4">
    <name type="scientific">Brevibacillus formosus</name>
    <dbReference type="NCBI Taxonomy" id="54913"/>
    <lineage>
        <taxon>Bacteria</taxon>
        <taxon>Bacillati</taxon>
        <taxon>Bacillota</taxon>
        <taxon>Bacilli</taxon>
        <taxon>Bacillales</taxon>
        <taxon>Paenibacillaceae</taxon>
        <taxon>Brevibacillus</taxon>
    </lineage>
</organism>
<dbReference type="KEGG" id="bfm:BP422_04290"/>
<evidence type="ECO:0000313" key="3">
    <source>
        <dbReference type="EMBL" id="ASJ52842.1"/>
    </source>
</evidence>
<keyword evidence="1" id="KW-0808">Transferase</keyword>
<dbReference type="SUPFAM" id="SSF55874">
    <property type="entry name" value="ATPase domain of HSP90 chaperone/DNA topoisomerase II/histidine kinase"/>
    <property type="match status" value="1"/>
</dbReference>
<evidence type="ECO:0000313" key="4">
    <source>
        <dbReference type="Proteomes" id="UP000197781"/>
    </source>
</evidence>
<dbReference type="InterPro" id="IPR050267">
    <property type="entry name" value="Anti-sigma-factor_SerPK"/>
</dbReference>
<dbReference type="EMBL" id="CP018145">
    <property type="protein sequence ID" value="ASJ52842.1"/>
    <property type="molecule type" value="Genomic_DNA"/>
</dbReference>
<feature type="domain" description="Histidine kinase/HSP90-like ATPase" evidence="2">
    <location>
        <begin position="290"/>
        <end position="406"/>
    </location>
</feature>
<name>A0A220MCX8_9BACL</name>
<accession>A0A220MCX8</accession>
<reference evidence="3 4" key="1">
    <citation type="submission" date="2016-11" db="EMBL/GenBank/DDBJ databases">
        <authorList>
            <person name="Jaros S."/>
            <person name="Januszkiewicz K."/>
            <person name="Wedrychowicz H."/>
        </authorList>
    </citation>
    <scope>NUCLEOTIDE SEQUENCE [LARGE SCALE GENOMIC DNA]</scope>
    <source>
        <strain evidence="3 4">NF2</strain>
    </source>
</reference>
<dbReference type="Gene3D" id="3.30.565.10">
    <property type="entry name" value="Histidine kinase-like ATPase, C-terminal domain"/>
    <property type="match status" value="1"/>
</dbReference>
<evidence type="ECO:0000259" key="2">
    <source>
        <dbReference type="Pfam" id="PF13581"/>
    </source>
</evidence>
<sequence>MILCERCPDNPTCDNCLVALRSGGAANKVVPPRTVKVTNLATMESFQAKLVAVSRTTIGLSSSDHVLHGRIEIELAYDFRIIGSGLRGIAGDPYYIIDIEKVLRREDVLERLLLEEFHTWHMSGELDPTDVLLHWKDRDDERGRLIKQEIQKLSILRQIETIFLYLYDEGKVRPLGDVRANVEVEREMQRLVEEAAGTGGPVREQIVTTDGTKVFELYTSVLPDRTCGIALIDVTAVIAEERKRKRREWEIYRDILGVVTEGKLLLLSDEELFFLLREGHKLLAIDIRLPEQLAELRKLFKQALEPLGISDKRLLQFLVAVNEAASNTLKHGNGGVVTLYLSNDRQMCRAVIHDEGQGILLEDIPRATLQQGFSTRHSLGAGFHVILQYCDRVYLSSSLAGTKLILECILSR</sequence>
<keyword evidence="1" id="KW-0723">Serine/threonine-protein kinase</keyword>
<dbReference type="PANTHER" id="PTHR35526">
    <property type="entry name" value="ANTI-SIGMA-F FACTOR RSBW-RELATED"/>
    <property type="match status" value="1"/>
</dbReference>
<dbReference type="GO" id="GO:0005524">
    <property type="term" value="F:ATP binding"/>
    <property type="evidence" value="ECO:0007669"/>
    <property type="project" value="UniProtKB-KW"/>
</dbReference>
<dbReference type="PANTHER" id="PTHR35526:SF3">
    <property type="entry name" value="ANTI-SIGMA-F FACTOR RSBW"/>
    <property type="match status" value="1"/>
</dbReference>
<keyword evidence="1" id="KW-0418">Kinase</keyword>
<dbReference type="Pfam" id="PF13581">
    <property type="entry name" value="HATPase_c_2"/>
    <property type="match status" value="1"/>
</dbReference>
<proteinExistence type="predicted"/>
<keyword evidence="3" id="KW-0547">Nucleotide-binding</keyword>
<dbReference type="InterPro" id="IPR003594">
    <property type="entry name" value="HATPase_dom"/>
</dbReference>
<gene>
    <name evidence="3" type="ORF">BP422_04290</name>
</gene>
<dbReference type="AlphaFoldDB" id="A0A220MCX8"/>
<keyword evidence="3" id="KW-0067">ATP-binding</keyword>
<dbReference type="RefSeq" id="WP_088906719.1">
    <property type="nucleotide sequence ID" value="NZ_CP018145.1"/>
</dbReference>
<dbReference type="GO" id="GO:0004674">
    <property type="term" value="F:protein serine/threonine kinase activity"/>
    <property type="evidence" value="ECO:0007669"/>
    <property type="project" value="UniProtKB-KW"/>
</dbReference>
<protein>
    <submittedName>
        <fullName evidence="3">ATP-binding protein</fullName>
    </submittedName>
</protein>
<dbReference type="InterPro" id="IPR036890">
    <property type="entry name" value="HATPase_C_sf"/>
</dbReference>
<dbReference type="Proteomes" id="UP000197781">
    <property type="component" value="Chromosome"/>
</dbReference>